<keyword evidence="2" id="KW-1185">Reference proteome</keyword>
<organism evidence="1 2">
    <name type="scientific">Puccinia striiformis f. sp. tritici PST-78</name>
    <dbReference type="NCBI Taxonomy" id="1165861"/>
    <lineage>
        <taxon>Eukaryota</taxon>
        <taxon>Fungi</taxon>
        <taxon>Dikarya</taxon>
        <taxon>Basidiomycota</taxon>
        <taxon>Pucciniomycotina</taxon>
        <taxon>Pucciniomycetes</taxon>
        <taxon>Pucciniales</taxon>
        <taxon>Pucciniaceae</taxon>
        <taxon>Puccinia</taxon>
    </lineage>
</organism>
<reference evidence="2" key="1">
    <citation type="submission" date="2014-03" db="EMBL/GenBank/DDBJ databases">
        <title>The Genome Sequence of Puccinia striiformis f. sp. tritici PST-78.</title>
        <authorList>
            <consortium name="The Broad Institute Genome Sequencing Platform"/>
            <person name="Cuomo C."/>
            <person name="Hulbert S."/>
            <person name="Chen X."/>
            <person name="Walker B."/>
            <person name="Young S.K."/>
            <person name="Zeng Q."/>
            <person name="Gargeya S."/>
            <person name="Fitzgerald M."/>
            <person name="Haas B."/>
            <person name="Abouelleil A."/>
            <person name="Alvarado L."/>
            <person name="Arachchi H.M."/>
            <person name="Berlin A.M."/>
            <person name="Chapman S.B."/>
            <person name="Goldberg J."/>
            <person name="Griggs A."/>
            <person name="Gujja S."/>
            <person name="Hansen M."/>
            <person name="Howarth C."/>
            <person name="Imamovic A."/>
            <person name="Larimer J."/>
            <person name="McCowan C."/>
            <person name="Montmayeur A."/>
            <person name="Murphy C."/>
            <person name="Neiman D."/>
            <person name="Pearson M."/>
            <person name="Priest M."/>
            <person name="Roberts A."/>
            <person name="Saif S."/>
            <person name="Shea T."/>
            <person name="Sisk P."/>
            <person name="Sykes S."/>
            <person name="Wortman J."/>
            <person name="Nusbaum C."/>
            <person name="Birren B."/>
        </authorList>
    </citation>
    <scope>NUCLEOTIDE SEQUENCE [LARGE SCALE GENOMIC DNA]</scope>
    <source>
        <strain evidence="2">race PST-78</strain>
    </source>
</reference>
<gene>
    <name evidence="1" type="ORF">PSTG_20104</name>
</gene>
<accession>A0A0L0UIL2</accession>
<evidence type="ECO:0000313" key="2">
    <source>
        <dbReference type="Proteomes" id="UP000054564"/>
    </source>
</evidence>
<dbReference type="EMBL" id="AJIL01009231">
    <property type="protein sequence ID" value="KNE86534.1"/>
    <property type="molecule type" value="Genomic_DNA"/>
</dbReference>
<protein>
    <recommendedName>
        <fullName evidence="3">Integrase catalytic domain-containing protein</fullName>
    </recommendedName>
</protein>
<name>A0A0L0UIL2_9BASI</name>
<evidence type="ECO:0000313" key="1">
    <source>
        <dbReference type="EMBL" id="KNE86534.1"/>
    </source>
</evidence>
<evidence type="ECO:0008006" key="3">
    <source>
        <dbReference type="Google" id="ProtNLM"/>
    </source>
</evidence>
<comment type="caution">
    <text evidence="1">The sequence shown here is derived from an EMBL/GenBank/DDBJ whole genome shotgun (WGS) entry which is preliminary data.</text>
</comment>
<dbReference type="STRING" id="1165861.A0A0L0UIL2"/>
<feature type="non-terminal residue" evidence="1">
    <location>
        <position position="1"/>
    </location>
</feature>
<dbReference type="AlphaFoldDB" id="A0A0L0UIL2"/>
<proteinExistence type="predicted"/>
<dbReference type="Proteomes" id="UP000054564">
    <property type="component" value="Unassembled WGS sequence"/>
</dbReference>
<sequence>PPDRIVHDAGLNFNSKELRQHAGIFSILVKEVPVESHKSVVKIERYHVPLKRAYEIIKDELKNELQNEPITKDMILQMPLKL</sequence>